<keyword evidence="3 5" id="KW-0479">Metal-binding</keyword>
<dbReference type="GO" id="GO:0020037">
    <property type="term" value="F:heme binding"/>
    <property type="evidence" value="ECO:0007669"/>
    <property type="project" value="InterPro"/>
</dbReference>
<comment type="caution">
    <text evidence="7">The sequence shown here is derived from an EMBL/GenBank/DDBJ whole genome shotgun (WGS) entry which is preliminary data.</text>
</comment>
<dbReference type="Gene3D" id="1.10.630.10">
    <property type="entry name" value="Cytochrome P450"/>
    <property type="match status" value="1"/>
</dbReference>
<dbReference type="PANTHER" id="PTHR24305">
    <property type="entry name" value="CYTOCHROME P450"/>
    <property type="match status" value="1"/>
</dbReference>
<dbReference type="EMBL" id="JAVRRT010000029">
    <property type="protein sequence ID" value="KAK5163034.1"/>
    <property type="molecule type" value="Genomic_DNA"/>
</dbReference>
<dbReference type="PROSITE" id="PS00086">
    <property type="entry name" value="CYTOCHROME_P450"/>
    <property type="match status" value="1"/>
</dbReference>
<keyword evidence="5 6" id="KW-0349">Heme</keyword>
<dbReference type="GO" id="GO:0005506">
    <property type="term" value="F:iron ion binding"/>
    <property type="evidence" value="ECO:0007669"/>
    <property type="project" value="InterPro"/>
</dbReference>
<gene>
    <name evidence="7" type="ORF">LTR77_010968</name>
</gene>
<dbReference type="GO" id="GO:0016705">
    <property type="term" value="F:oxidoreductase activity, acting on paired donors, with incorporation or reduction of molecular oxygen"/>
    <property type="evidence" value="ECO:0007669"/>
    <property type="project" value="InterPro"/>
</dbReference>
<organism evidence="7 8">
    <name type="scientific">Saxophila tyrrhenica</name>
    <dbReference type="NCBI Taxonomy" id="1690608"/>
    <lineage>
        <taxon>Eukaryota</taxon>
        <taxon>Fungi</taxon>
        <taxon>Dikarya</taxon>
        <taxon>Ascomycota</taxon>
        <taxon>Pezizomycotina</taxon>
        <taxon>Dothideomycetes</taxon>
        <taxon>Dothideomycetidae</taxon>
        <taxon>Mycosphaerellales</taxon>
        <taxon>Extremaceae</taxon>
        <taxon>Saxophila</taxon>
    </lineage>
</organism>
<dbReference type="InterPro" id="IPR017972">
    <property type="entry name" value="Cyt_P450_CS"/>
</dbReference>
<reference evidence="7 8" key="1">
    <citation type="submission" date="2023-08" db="EMBL/GenBank/DDBJ databases">
        <title>Black Yeasts Isolated from many extreme environments.</title>
        <authorList>
            <person name="Coleine C."/>
            <person name="Stajich J.E."/>
            <person name="Selbmann L."/>
        </authorList>
    </citation>
    <scope>NUCLEOTIDE SEQUENCE [LARGE SCALE GENOMIC DNA]</scope>
    <source>
        <strain evidence="7 8">CCFEE 5935</strain>
    </source>
</reference>
<evidence type="ECO:0000256" key="6">
    <source>
        <dbReference type="RuleBase" id="RU000461"/>
    </source>
</evidence>
<evidence type="ECO:0000256" key="5">
    <source>
        <dbReference type="PIRSR" id="PIRSR602403-1"/>
    </source>
</evidence>
<dbReference type="PRINTS" id="PR00465">
    <property type="entry name" value="EP450IV"/>
</dbReference>
<evidence type="ECO:0000256" key="4">
    <source>
        <dbReference type="ARBA" id="ARBA00023004"/>
    </source>
</evidence>
<protein>
    <recommendedName>
        <fullName evidence="9">Cytochrome P450</fullName>
    </recommendedName>
</protein>
<dbReference type="PANTHER" id="PTHR24305:SF166">
    <property type="entry name" value="CYTOCHROME P450 12A4, MITOCHONDRIAL-RELATED"/>
    <property type="match status" value="1"/>
</dbReference>
<keyword evidence="6" id="KW-0560">Oxidoreductase</keyword>
<dbReference type="RefSeq" id="XP_064653604.1">
    <property type="nucleotide sequence ID" value="XM_064808184.1"/>
</dbReference>
<dbReference type="InterPro" id="IPR001128">
    <property type="entry name" value="Cyt_P450"/>
</dbReference>
<dbReference type="GeneID" id="89932292"/>
<dbReference type="InterPro" id="IPR036396">
    <property type="entry name" value="Cyt_P450_sf"/>
</dbReference>
<evidence type="ECO:0000256" key="3">
    <source>
        <dbReference type="ARBA" id="ARBA00022723"/>
    </source>
</evidence>
<dbReference type="AlphaFoldDB" id="A0AAV9NTS6"/>
<dbReference type="InterPro" id="IPR002403">
    <property type="entry name" value="Cyt_P450_E_grp-IV"/>
</dbReference>
<keyword evidence="4 5" id="KW-0408">Iron</keyword>
<evidence type="ECO:0000256" key="1">
    <source>
        <dbReference type="ARBA" id="ARBA00001971"/>
    </source>
</evidence>
<evidence type="ECO:0000313" key="8">
    <source>
        <dbReference type="Proteomes" id="UP001337655"/>
    </source>
</evidence>
<name>A0AAV9NTS6_9PEZI</name>
<dbReference type="Proteomes" id="UP001337655">
    <property type="component" value="Unassembled WGS sequence"/>
</dbReference>
<accession>A0AAV9NTS6</accession>
<dbReference type="Pfam" id="PF00067">
    <property type="entry name" value="p450"/>
    <property type="match status" value="1"/>
</dbReference>
<keyword evidence="8" id="KW-1185">Reference proteome</keyword>
<keyword evidence="6" id="KW-0503">Monooxygenase</keyword>
<dbReference type="InterPro" id="IPR050121">
    <property type="entry name" value="Cytochrome_P450_monoxygenase"/>
</dbReference>
<comment type="cofactor">
    <cofactor evidence="1 5">
        <name>heme</name>
        <dbReference type="ChEBI" id="CHEBI:30413"/>
    </cofactor>
</comment>
<proteinExistence type="inferred from homology"/>
<sequence length="136" mass="15078">MTYGTLHRSARCAVDTAIVYDGWVIPAGTAVSISSHCLHTDASVFSQPHLFQPERWLEGCTREMHLSLRPWSAGSRDCPGQRLAKGAIVKILAEMFGPNMPCMAPFATTVSDVMPKFDYLVPMRKFNSHGLRVKIV</sequence>
<dbReference type="GO" id="GO:0004497">
    <property type="term" value="F:monooxygenase activity"/>
    <property type="evidence" value="ECO:0007669"/>
    <property type="project" value="UniProtKB-KW"/>
</dbReference>
<evidence type="ECO:0000313" key="7">
    <source>
        <dbReference type="EMBL" id="KAK5163034.1"/>
    </source>
</evidence>
<evidence type="ECO:0008006" key="9">
    <source>
        <dbReference type="Google" id="ProtNLM"/>
    </source>
</evidence>
<comment type="similarity">
    <text evidence="2 6">Belongs to the cytochrome P450 family.</text>
</comment>
<evidence type="ECO:0000256" key="2">
    <source>
        <dbReference type="ARBA" id="ARBA00010617"/>
    </source>
</evidence>
<dbReference type="SUPFAM" id="SSF48264">
    <property type="entry name" value="Cytochrome P450"/>
    <property type="match status" value="1"/>
</dbReference>
<feature type="binding site" description="axial binding residue" evidence="5">
    <location>
        <position position="78"/>
    </location>
    <ligand>
        <name>heme</name>
        <dbReference type="ChEBI" id="CHEBI:30413"/>
    </ligand>
    <ligandPart>
        <name>Fe</name>
        <dbReference type="ChEBI" id="CHEBI:18248"/>
    </ligandPart>
</feature>